<organism evidence="1 2">
    <name type="scientific">Ladona fulva</name>
    <name type="common">Scarce chaser dragonfly</name>
    <name type="synonym">Libellula fulva</name>
    <dbReference type="NCBI Taxonomy" id="123851"/>
    <lineage>
        <taxon>Eukaryota</taxon>
        <taxon>Metazoa</taxon>
        <taxon>Ecdysozoa</taxon>
        <taxon>Arthropoda</taxon>
        <taxon>Hexapoda</taxon>
        <taxon>Insecta</taxon>
        <taxon>Pterygota</taxon>
        <taxon>Palaeoptera</taxon>
        <taxon>Odonata</taxon>
        <taxon>Epiprocta</taxon>
        <taxon>Anisoptera</taxon>
        <taxon>Libelluloidea</taxon>
        <taxon>Libellulidae</taxon>
        <taxon>Ladona</taxon>
    </lineage>
</organism>
<dbReference type="OrthoDB" id="1724632at2759"/>
<comment type="caution">
    <text evidence="1">The sequence shown here is derived from an EMBL/GenBank/DDBJ whole genome shotgun (WGS) entry which is preliminary data.</text>
</comment>
<name>A0A8K0NV38_LADFU</name>
<reference evidence="1" key="1">
    <citation type="submission" date="2013-04" db="EMBL/GenBank/DDBJ databases">
        <authorList>
            <person name="Qu J."/>
            <person name="Murali S.C."/>
            <person name="Bandaranaike D."/>
            <person name="Bellair M."/>
            <person name="Blankenburg K."/>
            <person name="Chao H."/>
            <person name="Dinh H."/>
            <person name="Doddapaneni H."/>
            <person name="Downs B."/>
            <person name="Dugan-Rocha S."/>
            <person name="Elkadiri S."/>
            <person name="Gnanaolivu R.D."/>
            <person name="Hernandez B."/>
            <person name="Javaid M."/>
            <person name="Jayaseelan J.C."/>
            <person name="Lee S."/>
            <person name="Li M."/>
            <person name="Ming W."/>
            <person name="Munidasa M."/>
            <person name="Muniz J."/>
            <person name="Nguyen L."/>
            <person name="Ongeri F."/>
            <person name="Osuji N."/>
            <person name="Pu L.-L."/>
            <person name="Puazo M."/>
            <person name="Qu C."/>
            <person name="Quiroz J."/>
            <person name="Raj R."/>
            <person name="Weissenberger G."/>
            <person name="Xin Y."/>
            <person name="Zou X."/>
            <person name="Han Y."/>
            <person name="Richards S."/>
            <person name="Worley K."/>
            <person name="Muzny D."/>
            <person name="Gibbs R."/>
        </authorList>
    </citation>
    <scope>NUCLEOTIDE SEQUENCE</scope>
    <source>
        <strain evidence="1">Sampled in the wild</strain>
    </source>
</reference>
<gene>
    <name evidence="1" type="ORF">J437_LFUL001745</name>
</gene>
<reference evidence="1" key="2">
    <citation type="submission" date="2017-10" db="EMBL/GenBank/DDBJ databases">
        <title>Ladona fulva Genome sequencing and assembly.</title>
        <authorList>
            <person name="Murali S."/>
            <person name="Richards S."/>
            <person name="Bandaranaike D."/>
            <person name="Bellair M."/>
            <person name="Blankenburg K."/>
            <person name="Chao H."/>
            <person name="Dinh H."/>
            <person name="Doddapaneni H."/>
            <person name="Dugan-Rocha S."/>
            <person name="Elkadiri S."/>
            <person name="Gnanaolivu R."/>
            <person name="Hernandez B."/>
            <person name="Skinner E."/>
            <person name="Javaid M."/>
            <person name="Lee S."/>
            <person name="Li M."/>
            <person name="Ming W."/>
            <person name="Munidasa M."/>
            <person name="Muniz J."/>
            <person name="Nguyen L."/>
            <person name="Hughes D."/>
            <person name="Osuji N."/>
            <person name="Pu L.-L."/>
            <person name="Puazo M."/>
            <person name="Qu C."/>
            <person name="Quiroz J."/>
            <person name="Raj R."/>
            <person name="Weissenberger G."/>
            <person name="Xin Y."/>
            <person name="Zou X."/>
            <person name="Han Y."/>
            <person name="Worley K."/>
            <person name="Muzny D."/>
            <person name="Gibbs R."/>
        </authorList>
    </citation>
    <scope>NUCLEOTIDE SEQUENCE</scope>
    <source>
        <strain evidence="1">Sampled in the wild</strain>
    </source>
</reference>
<keyword evidence="2" id="KW-1185">Reference proteome</keyword>
<accession>A0A8K0NV38</accession>
<evidence type="ECO:0000313" key="1">
    <source>
        <dbReference type="EMBL" id="KAG8225710.1"/>
    </source>
</evidence>
<protein>
    <submittedName>
        <fullName evidence="1">Uncharacterized protein</fullName>
    </submittedName>
</protein>
<dbReference type="EMBL" id="KZ308248">
    <property type="protein sequence ID" value="KAG8225710.1"/>
    <property type="molecule type" value="Genomic_DNA"/>
</dbReference>
<proteinExistence type="predicted"/>
<dbReference type="Proteomes" id="UP000792457">
    <property type="component" value="Unassembled WGS sequence"/>
</dbReference>
<sequence length="100" mass="11092">MNSGLLAPSLIVFAKPSDVAIVEYEYTATCNRLKMKMPETRADNIVERVAILDAGAQYGKVIDRRVHELMVASDFLPLDTPAITLKEKGYSDIQSSMEND</sequence>
<evidence type="ECO:0000313" key="2">
    <source>
        <dbReference type="Proteomes" id="UP000792457"/>
    </source>
</evidence>
<dbReference type="AlphaFoldDB" id="A0A8K0NV38"/>